<gene>
    <name evidence="1" type="ORF">H2198_000791</name>
</gene>
<dbReference type="EMBL" id="JAPDRQ010000008">
    <property type="protein sequence ID" value="KAJ9663525.1"/>
    <property type="molecule type" value="Genomic_DNA"/>
</dbReference>
<organism evidence="1 2">
    <name type="scientific">Neophaeococcomyces mojaviensis</name>
    <dbReference type="NCBI Taxonomy" id="3383035"/>
    <lineage>
        <taxon>Eukaryota</taxon>
        <taxon>Fungi</taxon>
        <taxon>Dikarya</taxon>
        <taxon>Ascomycota</taxon>
        <taxon>Pezizomycotina</taxon>
        <taxon>Eurotiomycetes</taxon>
        <taxon>Chaetothyriomycetidae</taxon>
        <taxon>Chaetothyriales</taxon>
        <taxon>Chaetothyriales incertae sedis</taxon>
        <taxon>Neophaeococcomyces</taxon>
    </lineage>
</organism>
<protein>
    <submittedName>
        <fullName evidence="1">Uncharacterized protein</fullName>
    </submittedName>
</protein>
<evidence type="ECO:0000313" key="1">
    <source>
        <dbReference type="EMBL" id="KAJ9663525.1"/>
    </source>
</evidence>
<dbReference type="Proteomes" id="UP001172386">
    <property type="component" value="Unassembled WGS sequence"/>
</dbReference>
<keyword evidence="2" id="KW-1185">Reference proteome</keyword>
<proteinExistence type="predicted"/>
<evidence type="ECO:0000313" key="2">
    <source>
        <dbReference type="Proteomes" id="UP001172386"/>
    </source>
</evidence>
<reference evidence="1" key="1">
    <citation type="submission" date="2022-10" db="EMBL/GenBank/DDBJ databases">
        <title>Culturing micro-colonial fungi from biological soil crusts in the Mojave desert and describing Neophaeococcomyces mojavensis, and introducing the new genera and species Taxawa tesnikishii.</title>
        <authorList>
            <person name="Kurbessoian T."/>
            <person name="Stajich J.E."/>
        </authorList>
    </citation>
    <scope>NUCLEOTIDE SEQUENCE</scope>
    <source>
        <strain evidence="1">JES_112</strain>
    </source>
</reference>
<accession>A0ACC3AJG3</accession>
<comment type="caution">
    <text evidence="1">The sequence shown here is derived from an EMBL/GenBank/DDBJ whole genome shotgun (WGS) entry which is preliminary data.</text>
</comment>
<name>A0ACC3AJG3_9EURO</name>
<sequence length="369" mass="39999">MRQRSKRRSETRVSKRKRKRKKKKKKKRRGQQRRIVKLAGKRFSQTTTVHWAFSTAHVRLEDAVEGLSKLVVTRVDAEDEGGRIDVLATEELEDEIDVVPPVLVEDVGGIDVLAAADELEGAVDVGTADDDTIDELDGGGAAVDVDLVSAEELIVDVITAEEIEVLMTTTEEGEIELDEMLEIVVGMLELLVGALGVEDTEDGGGDDTDDTDDIDVEMDDITDDALDALDDALDATDDADEAADESEEATDDSDADDDPDAVAAALEAEDAADENELATELAEDPLAKADVSALVADEAMDEALFWAETKVASSTTSRYRLVVVRQRGWKKSPVRIRQQISSPYLFLPCQPGFPMKDGGVGAWLLAEGP</sequence>